<evidence type="ECO:0000259" key="1">
    <source>
        <dbReference type="Pfam" id="PF04471"/>
    </source>
</evidence>
<name>A0ABP3Y375_9FLAO</name>
<dbReference type="InterPro" id="IPR007560">
    <property type="entry name" value="Restrct_endonuc_IV_Mrr"/>
</dbReference>
<dbReference type="Proteomes" id="UP001501126">
    <property type="component" value="Unassembled WGS sequence"/>
</dbReference>
<feature type="domain" description="Restriction endonuclease type IV Mrr" evidence="1">
    <location>
        <begin position="35"/>
        <end position="120"/>
    </location>
</feature>
<gene>
    <name evidence="2" type="ORF">GCM10009118_24450</name>
</gene>
<keyword evidence="3" id="KW-1185">Reference proteome</keyword>
<dbReference type="InterPro" id="IPR011856">
    <property type="entry name" value="tRNA_endonuc-like_dom_sf"/>
</dbReference>
<proteinExistence type="predicted"/>
<sequence>MKNNGKSLEKTIRLIQETLKDSENTKIFNNYKIENESGQKREIDILIVSSINDFEIKIAIECKDCNKKVPVKEIEAFQSKCDRIKEINKKVFVSTNGYQADAINTAKYYGIELYTANKLKQEDLKDWFLIKQIELKIEPEFTAPILYLDTTQKVLDIISKGFNGVVYREKVNEPIKIESLLIETIYNNKSDIKKSAIIEWIKLEETKKDKSFPIQFELYVNDLYIKPTENEKIKLSRLESSVYVKFVERNATILSGRIVKGSKESDITKSITVDVGGNLKSDIIIDKNEEITLFATNENDESQKLKTLFTYNPKTKKFNEE</sequence>
<dbReference type="SUPFAM" id="SSF52980">
    <property type="entry name" value="Restriction endonuclease-like"/>
    <property type="match status" value="1"/>
</dbReference>
<dbReference type="RefSeq" id="WP_343788158.1">
    <property type="nucleotide sequence ID" value="NZ_BAAAFH010000021.1"/>
</dbReference>
<accession>A0ABP3Y375</accession>
<evidence type="ECO:0000313" key="3">
    <source>
        <dbReference type="Proteomes" id="UP001501126"/>
    </source>
</evidence>
<comment type="caution">
    <text evidence="2">The sequence shown here is derived from an EMBL/GenBank/DDBJ whole genome shotgun (WGS) entry which is preliminary data.</text>
</comment>
<evidence type="ECO:0000313" key="2">
    <source>
        <dbReference type="EMBL" id="GAA0876035.1"/>
    </source>
</evidence>
<protein>
    <recommendedName>
        <fullName evidence="1">Restriction endonuclease type IV Mrr domain-containing protein</fullName>
    </recommendedName>
</protein>
<reference evidence="3" key="1">
    <citation type="journal article" date="2019" name="Int. J. Syst. Evol. Microbiol.">
        <title>The Global Catalogue of Microorganisms (GCM) 10K type strain sequencing project: providing services to taxonomists for standard genome sequencing and annotation.</title>
        <authorList>
            <consortium name="The Broad Institute Genomics Platform"/>
            <consortium name="The Broad Institute Genome Sequencing Center for Infectious Disease"/>
            <person name="Wu L."/>
            <person name="Ma J."/>
        </authorList>
    </citation>
    <scope>NUCLEOTIDE SEQUENCE [LARGE SCALE GENOMIC DNA]</scope>
    <source>
        <strain evidence="3">JCM 16083</strain>
    </source>
</reference>
<dbReference type="Pfam" id="PF04471">
    <property type="entry name" value="Mrr_cat"/>
    <property type="match status" value="1"/>
</dbReference>
<dbReference type="Gene3D" id="3.40.1350.10">
    <property type="match status" value="1"/>
</dbReference>
<organism evidence="2 3">
    <name type="scientific">Wandonia haliotis</name>
    <dbReference type="NCBI Taxonomy" id="574963"/>
    <lineage>
        <taxon>Bacteria</taxon>
        <taxon>Pseudomonadati</taxon>
        <taxon>Bacteroidota</taxon>
        <taxon>Flavobacteriia</taxon>
        <taxon>Flavobacteriales</taxon>
        <taxon>Crocinitomicaceae</taxon>
        <taxon>Wandonia</taxon>
    </lineage>
</organism>
<dbReference type="EMBL" id="BAAAFH010000021">
    <property type="protein sequence ID" value="GAA0876035.1"/>
    <property type="molecule type" value="Genomic_DNA"/>
</dbReference>
<dbReference type="InterPro" id="IPR011335">
    <property type="entry name" value="Restrct_endonuc-II-like"/>
</dbReference>